<sequence>MSGGESLQSRLEKFESIGASPAKAKLDGNYRKEISDEAYEAVRRRKEQDVQERQEREGIAKKPERWVPVINSTDSEEVIQLKKRIQKKEEEIQDMLKRLDAFNAKLGQVADSIVPL</sequence>
<gene>
    <name evidence="2" type="ORF">NDN08_001488</name>
</gene>
<evidence type="ECO:0000313" key="2">
    <source>
        <dbReference type="EMBL" id="KAJ8904976.1"/>
    </source>
</evidence>
<organism evidence="2 3">
    <name type="scientific">Rhodosorus marinus</name>
    <dbReference type="NCBI Taxonomy" id="101924"/>
    <lineage>
        <taxon>Eukaryota</taxon>
        <taxon>Rhodophyta</taxon>
        <taxon>Stylonematophyceae</taxon>
        <taxon>Stylonematales</taxon>
        <taxon>Stylonemataceae</taxon>
        <taxon>Rhodosorus</taxon>
    </lineage>
</organism>
<proteinExistence type="predicted"/>
<keyword evidence="1" id="KW-0175">Coiled coil</keyword>
<feature type="coiled-coil region" evidence="1">
    <location>
        <begin position="71"/>
        <end position="105"/>
    </location>
</feature>
<dbReference type="Proteomes" id="UP001157974">
    <property type="component" value="Unassembled WGS sequence"/>
</dbReference>
<dbReference type="AlphaFoldDB" id="A0AAV8UWS2"/>
<evidence type="ECO:0008006" key="4">
    <source>
        <dbReference type="Google" id="ProtNLM"/>
    </source>
</evidence>
<evidence type="ECO:0000313" key="3">
    <source>
        <dbReference type="Proteomes" id="UP001157974"/>
    </source>
</evidence>
<evidence type="ECO:0000256" key="1">
    <source>
        <dbReference type="SAM" id="Coils"/>
    </source>
</evidence>
<keyword evidence="3" id="KW-1185">Reference proteome</keyword>
<name>A0AAV8UWS2_9RHOD</name>
<accession>A0AAV8UWS2</accession>
<dbReference type="EMBL" id="JAMWBK010000005">
    <property type="protein sequence ID" value="KAJ8904976.1"/>
    <property type="molecule type" value="Genomic_DNA"/>
</dbReference>
<comment type="caution">
    <text evidence="2">The sequence shown here is derived from an EMBL/GenBank/DDBJ whole genome shotgun (WGS) entry which is preliminary data.</text>
</comment>
<reference evidence="2 3" key="1">
    <citation type="journal article" date="2023" name="Nat. Commun.">
        <title>Origin of minicircular mitochondrial genomes in red algae.</title>
        <authorList>
            <person name="Lee Y."/>
            <person name="Cho C.H."/>
            <person name="Lee Y.M."/>
            <person name="Park S.I."/>
            <person name="Yang J.H."/>
            <person name="West J.A."/>
            <person name="Bhattacharya D."/>
            <person name="Yoon H.S."/>
        </authorList>
    </citation>
    <scope>NUCLEOTIDE SEQUENCE [LARGE SCALE GENOMIC DNA]</scope>
    <source>
        <strain evidence="2 3">CCMP1338</strain>
        <tissue evidence="2">Whole cell</tissue>
    </source>
</reference>
<protein>
    <recommendedName>
        <fullName evidence="4">Enkurin domain-containing protein</fullName>
    </recommendedName>
</protein>